<dbReference type="InterPro" id="IPR050951">
    <property type="entry name" value="Retrovirus_Pol_polyprotein"/>
</dbReference>
<evidence type="ECO:0000313" key="2">
    <source>
        <dbReference type="Proteomes" id="UP001159363"/>
    </source>
</evidence>
<sequence>MLSIIHPYHVGITRYKLMTRPYVWWFGMNDNIVMKVRTCKLYQQVHNRGHEISLAYNSYRLFDTHKATFLIAVVDYTKWIECFILDNTNLGNIIVSLSECFSRFSPPSVNVSDN</sequence>
<dbReference type="Proteomes" id="UP001159363">
    <property type="component" value="Chromosome 16"/>
</dbReference>
<accession>A0ABQ9G0T8</accession>
<dbReference type="PANTHER" id="PTHR37984:SF5">
    <property type="entry name" value="PROTEIN NYNRIN-LIKE"/>
    <property type="match status" value="1"/>
</dbReference>
<keyword evidence="2" id="KW-1185">Reference proteome</keyword>
<dbReference type="PANTHER" id="PTHR37984">
    <property type="entry name" value="PROTEIN CBG26694"/>
    <property type="match status" value="1"/>
</dbReference>
<name>A0ABQ9G0T8_9NEOP</name>
<protein>
    <recommendedName>
        <fullName evidence="3">Integrase</fullName>
    </recommendedName>
</protein>
<organism evidence="1 2">
    <name type="scientific">Dryococelus australis</name>
    <dbReference type="NCBI Taxonomy" id="614101"/>
    <lineage>
        <taxon>Eukaryota</taxon>
        <taxon>Metazoa</taxon>
        <taxon>Ecdysozoa</taxon>
        <taxon>Arthropoda</taxon>
        <taxon>Hexapoda</taxon>
        <taxon>Insecta</taxon>
        <taxon>Pterygota</taxon>
        <taxon>Neoptera</taxon>
        <taxon>Polyneoptera</taxon>
        <taxon>Phasmatodea</taxon>
        <taxon>Verophasmatodea</taxon>
        <taxon>Anareolatae</taxon>
        <taxon>Phasmatidae</taxon>
        <taxon>Eurycanthinae</taxon>
        <taxon>Dryococelus</taxon>
    </lineage>
</organism>
<gene>
    <name evidence="1" type="ORF">PR048_033616</name>
</gene>
<evidence type="ECO:0000313" key="1">
    <source>
        <dbReference type="EMBL" id="KAJ8866092.1"/>
    </source>
</evidence>
<comment type="caution">
    <text evidence="1">The sequence shown here is derived from an EMBL/GenBank/DDBJ whole genome shotgun (WGS) entry which is preliminary data.</text>
</comment>
<proteinExistence type="predicted"/>
<reference evidence="1 2" key="1">
    <citation type="submission" date="2023-02" db="EMBL/GenBank/DDBJ databases">
        <title>LHISI_Scaffold_Assembly.</title>
        <authorList>
            <person name="Stuart O.P."/>
            <person name="Cleave R."/>
            <person name="Magrath M.J.L."/>
            <person name="Mikheyev A.S."/>
        </authorList>
    </citation>
    <scope>NUCLEOTIDE SEQUENCE [LARGE SCALE GENOMIC DNA]</scope>
    <source>
        <strain evidence="1">Daus_M_001</strain>
        <tissue evidence="1">Leg muscle</tissue>
    </source>
</reference>
<evidence type="ECO:0008006" key="3">
    <source>
        <dbReference type="Google" id="ProtNLM"/>
    </source>
</evidence>
<dbReference type="EMBL" id="JARBHB010000017">
    <property type="protein sequence ID" value="KAJ8866092.1"/>
    <property type="molecule type" value="Genomic_DNA"/>
</dbReference>